<dbReference type="EMBL" id="JAPCKI010000024">
    <property type="protein sequence ID" value="MDD2180550.1"/>
    <property type="molecule type" value="Genomic_DNA"/>
</dbReference>
<comment type="caution">
    <text evidence="1">The sequence shown here is derived from an EMBL/GenBank/DDBJ whole genome shotgun (WGS) entry which is preliminary data.</text>
</comment>
<sequence length="308" mass="35340">MFFRQIDSRISINRPFKNSSLRLVEVLAWMDDKSLLPSHEYKPQKWSYAEAIDILQKVLFEGLPLPSFLFLQEAIPQANQRQSIIALTGYRLLDLLYQVFYRRAPIDCIASETKKPVNFLALELKYWQKNDQHFGPGSIVDIPFLPDTELEPTYSGKLIPDQASYLIKEGLFPLRALCHPGDLLAWQIAMKDCLELRALNGYKQDYSSEEFSPWVARHSTHTESQAVASNSIQPHSNENFFSRVALQNDSVIGNYLKRISPMGNTPVLADIRSKQWMAFQQYELNVVWVASKEVAASMRPEVSAEQPR</sequence>
<keyword evidence="2" id="KW-1185">Reference proteome</keyword>
<evidence type="ECO:0000313" key="1">
    <source>
        <dbReference type="EMBL" id="MDD2180550.1"/>
    </source>
</evidence>
<organism evidence="1 2">
    <name type="scientific">Acidovorax benzenivorans</name>
    <dbReference type="NCBI Taxonomy" id="2987520"/>
    <lineage>
        <taxon>Bacteria</taxon>
        <taxon>Pseudomonadati</taxon>
        <taxon>Pseudomonadota</taxon>
        <taxon>Betaproteobacteria</taxon>
        <taxon>Burkholderiales</taxon>
        <taxon>Comamonadaceae</taxon>
        <taxon>Acidovorax</taxon>
    </lineage>
</organism>
<protein>
    <submittedName>
        <fullName evidence="1">Uncharacterized protein</fullName>
    </submittedName>
</protein>
<gene>
    <name evidence="1" type="ORF">OIN59_24205</name>
</gene>
<proteinExistence type="predicted"/>
<evidence type="ECO:0000313" key="2">
    <source>
        <dbReference type="Proteomes" id="UP001148932"/>
    </source>
</evidence>
<reference evidence="1" key="1">
    <citation type="submission" date="2022-10" db="EMBL/GenBank/DDBJ databases">
        <title>Description of microaerobic benzene degrading bacteria.</title>
        <authorList>
            <person name="Bedics A."/>
            <person name="Tancsics A."/>
            <person name="Banerjee S."/>
        </authorList>
    </citation>
    <scope>NUCLEOTIDE SEQUENCE</scope>
    <source>
        <strain evidence="1">D2M1</strain>
    </source>
</reference>
<dbReference type="Proteomes" id="UP001148932">
    <property type="component" value="Unassembled WGS sequence"/>
</dbReference>
<dbReference type="RefSeq" id="WP_274114611.1">
    <property type="nucleotide sequence ID" value="NZ_JAPCKI010000024.1"/>
</dbReference>
<accession>A0ABT5S4F7</accession>
<name>A0ABT5S4F7_9BURK</name>